<comment type="caution">
    <text evidence="2">The sequence shown here is derived from an EMBL/GenBank/DDBJ whole genome shotgun (WGS) entry which is preliminary data.</text>
</comment>
<feature type="transmembrane region" description="Helical" evidence="1">
    <location>
        <begin position="6"/>
        <end position="24"/>
    </location>
</feature>
<proteinExistence type="predicted"/>
<protein>
    <submittedName>
        <fullName evidence="2">Uncharacterized protein</fullName>
    </submittedName>
</protein>
<name>A0A6N9Q8T2_9BACL</name>
<keyword evidence="1" id="KW-0812">Transmembrane</keyword>
<evidence type="ECO:0000313" key="3">
    <source>
        <dbReference type="Proteomes" id="UP000448943"/>
    </source>
</evidence>
<gene>
    <name evidence="2" type="ORF">ERL59_19065</name>
</gene>
<sequence>MIIGTLILIAGLIALVLNIIYLLKDELSDEKNGFKVLYLALYIIFFESTFTYFILLIIIVGILKIGGVW</sequence>
<feature type="transmembrane region" description="Helical" evidence="1">
    <location>
        <begin position="36"/>
        <end position="63"/>
    </location>
</feature>
<keyword evidence="1" id="KW-1133">Transmembrane helix</keyword>
<dbReference type="EMBL" id="SIJB01000056">
    <property type="protein sequence ID" value="NBI31053.1"/>
    <property type="molecule type" value="Genomic_DNA"/>
</dbReference>
<keyword evidence="1" id="KW-0472">Membrane</keyword>
<accession>A0A6N9Q8T2</accession>
<evidence type="ECO:0000256" key="1">
    <source>
        <dbReference type="SAM" id="Phobius"/>
    </source>
</evidence>
<organism evidence="2 3">
    <name type="scientific">Chengkuizengella marina</name>
    <dbReference type="NCBI Taxonomy" id="2507566"/>
    <lineage>
        <taxon>Bacteria</taxon>
        <taxon>Bacillati</taxon>
        <taxon>Bacillota</taxon>
        <taxon>Bacilli</taxon>
        <taxon>Bacillales</taxon>
        <taxon>Paenibacillaceae</taxon>
        <taxon>Chengkuizengella</taxon>
    </lineage>
</organism>
<dbReference type="RefSeq" id="WP_160647873.1">
    <property type="nucleotide sequence ID" value="NZ_SIJB01000056.1"/>
</dbReference>
<keyword evidence="3" id="KW-1185">Reference proteome</keyword>
<evidence type="ECO:0000313" key="2">
    <source>
        <dbReference type="EMBL" id="NBI31053.1"/>
    </source>
</evidence>
<dbReference type="AlphaFoldDB" id="A0A6N9Q8T2"/>
<dbReference type="Proteomes" id="UP000448943">
    <property type="component" value="Unassembled WGS sequence"/>
</dbReference>
<reference evidence="2 3" key="1">
    <citation type="submission" date="2019-01" db="EMBL/GenBank/DDBJ databases">
        <title>Chengkuizengella sp. nov., isolated from deep-sea sediment of East Pacific Ocean.</title>
        <authorList>
            <person name="Yang J."/>
            <person name="Lai Q."/>
            <person name="Shao Z."/>
        </authorList>
    </citation>
    <scope>NUCLEOTIDE SEQUENCE [LARGE SCALE GENOMIC DNA]</scope>
    <source>
        <strain evidence="2 3">YPA3-1-1</strain>
    </source>
</reference>